<organism evidence="1 2">
    <name type="scientific">Meloidogyne enterolobii</name>
    <name type="common">Root-knot nematode worm</name>
    <name type="synonym">Meloidogyne mayaguensis</name>
    <dbReference type="NCBI Taxonomy" id="390850"/>
    <lineage>
        <taxon>Eukaryota</taxon>
        <taxon>Metazoa</taxon>
        <taxon>Ecdysozoa</taxon>
        <taxon>Nematoda</taxon>
        <taxon>Chromadorea</taxon>
        <taxon>Rhabditida</taxon>
        <taxon>Tylenchina</taxon>
        <taxon>Tylenchomorpha</taxon>
        <taxon>Tylenchoidea</taxon>
        <taxon>Meloidogynidae</taxon>
        <taxon>Meloidogyninae</taxon>
        <taxon>Meloidogyne</taxon>
    </lineage>
</organism>
<reference evidence="1" key="1">
    <citation type="submission" date="2023-11" db="EMBL/GenBank/DDBJ databases">
        <authorList>
            <person name="Poullet M."/>
        </authorList>
    </citation>
    <scope>NUCLEOTIDE SEQUENCE</scope>
    <source>
        <strain evidence="1">E1834</strain>
    </source>
</reference>
<name>A0ACB1B6X1_MELEN</name>
<accession>A0ACB1B6X1</accession>
<evidence type="ECO:0000313" key="2">
    <source>
        <dbReference type="Proteomes" id="UP001497535"/>
    </source>
</evidence>
<keyword evidence="2" id="KW-1185">Reference proteome</keyword>
<proteinExistence type="predicted"/>
<dbReference type="EMBL" id="CAVMJV010000231">
    <property type="protein sequence ID" value="CAK5126879.1"/>
    <property type="molecule type" value="Genomic_DNA"/>
</dbReference>
<sequence>MTVKIRKDEKDKHKENNKKFIRKIFNKILGKKKIIVLDYPAISDGEKTEKLRKFIESKVSLCSYLQKKSPMDHKIL</sequence>
<evidence type="ECO:0000313" key="1">
    <source>
        <dbReference type="EMBL" id="CAK5126879.1"/>
    </source>
</evidence>
<gene>
    <name evidence="1" type="ORF">MENTE1834_LOCUS48420</name>
</gene>
<comment type="caution">
    <text evidence="1">The sequence shown here is derived from an EMBL/GenBank/DDBJ whole genome shotgun (WGS) entry which is preliminary data.</text>
</comment>
<protein>
    <submittedName>
        <fullName evidence="1">Uncharacterized protein</fullName>
    </submittedName>
</protein>
<dbReference type="Proteomes" id="UP001497535">
    <property type="component" value="Unassembled WGS sequence"/>
</dbReference>